<accession>A0A4T0TIR9</accession>
<dbReference type="Proteomes" id="UP000310708">
    <property type="component" value="Unassembled WGS sequence"/>
</dbReference>
<proteinExistence type="predicted"/>
<dbReference type="InterPro" id="IPR027417">
    <property type="entry name" value="P-loop_NTPase"/>
</dbReference>
<dbReference type="GO" id="GO:0016301">
    <property type="term" value="F:kinase activity"/>
    <property type="evidence" value="ECO:0007669"/>
    <property type="project" value="InterPro"/>
</dbReference>
<dbReference type="EMBL" id="SPRX01000030">
    <property type="protein sequence ID" value="TIC64728.1"/>
    <property type="molecule type" value="Genomic_DNA"/>
</dbReference>
<evidence type="ECO:0000313" key="2">
    <source>
        <dbReference type="EMBL" id="TIC64728.1"/>
    </source>
</evidence>
<dbReference type="AlphaFoldDB" id="A0A4T0TIR9"/>
<dbReference type="GO" id="GO:0005524">
    <property type="term" value="F:ATP binding"/>
    <property type="evidence" value="ECO:0007669"/>
    <property type="project" value="InterPro"/>
</dbReference>
<reference evidence="2 3" key="1">
    <citation type="submission" date="2019-03" db="EMBL/GenBank/DDBJ databases">
        <title>Sequencing 25 genomes of Wallemia mellicola.</title>
        <authorList>
            <person name="Gostincar C."/>
        </authorList>
    </citation>
    <scope>NUCLEOTIDE SEQUENCE [LARGE SCALE GENOMIC DNA]</scope>
    <source>
        <strain evidence="2 3">EXF-757</strain>
    </source>
</reference>
<keyword evidence="2" id="KW-0378">Hydrolase</keyword>
<dbReference type="Gene3D" id="3.40.50.300">
    <property type="entry name" value="P-loop containing nucleotide triphosphate hydrolases"/>
    <property type="match status" value="1"/>
</dbReference>
<dbReference type="PANTHER" id="PTHR10285">
    <property type="entry name" value="URIDINE KINASE"/>
    <property type="match status" value="1"/>
</dbReference>
<dbReference type="Pfam" id="PF00485">
    <property type="entry name" value="PRK"/>
    <property type="match status" value="1"/>
</dbReference>
<name>A0A4T0TIR9_9BASI</name>
<evidence type="ECO:0000259" key="1">
    <source>
        <dbReference type="Pfam" id="PF00485"/>
    </source>
</evidence>
<dbReference type="GO" id="GO:0016787">
    <property type="term" value="F:hydrolase activity"/>
    <property type="evidence" value="ECO:0007669"/>
    <property type="project" value="UniProtKB-KW"/>
</dbReference>
<sequence length="248" mass="27849">MDSVIEGVYLEIQNRLVAMQNKEILLVGIAGVPGSGKSSFTSELLDKLIANGVKATVISMDGWHYTREISHRNYPNFHLTKLQDPAAAFARRVSLLNLTISLTFAQGAPQTFDAEAYTEFVKSLKVLPRDILKAPTFSHSIKDPTPAGLIIDKDTQIAILEGNYVLLDEPRWKEAANMLNMKIWVDLDESEARTRLIKRHLASGICKNEEEAYYRVENNDIQNGRFARANLVDGTKVIKSIDDVKYRV</sequence>
<dbReference type="SUPFAM" id="SSF52540">
    <property type="entry name" value="P-loop containing nucleoside triphosphate hydrolases"/>
    <property type="match status" value="1"/>
</dbReference>
<protein>
    <submittedName>
        <fullName evidence="2">P-loop containing nucleoside triphosphate hydrolase protein</fullName>
    </submittedName>
</protein>
<gene>
    <name evidence="2" type="ORF">E3Q01_02597</name>
</gene>
<organism evidence="2 3">
    <name type="scientific">Wallemia mellicola</name>
    <dbReference type="NCBI Taxonomy" id="1708541"/>
    <lineage>
        <taxon>Eukaryota</taxon>
        <taxon>Fungi</taxon>
        <taxon>Dikarya</taxon>
        <taxon>Basidiomycota</taxon>
        <taxon>Wallemiomycotina</taxon>
        <taxon>Wallemiomycetes</taxon>
        <taxon>Wallemiales</taxon>
        <taxon>Wallemiaceae</taxon>
        <taxon>Wallemia</taxon>
    </lineage>
</organism>
<feature type="domain" description="Phosphoribulokinase/uridine kinase" evidence="1">
    <location>
        <begin position="27"/>
        <end position="198"/>
    </location>
</feature>
<dbReference type="InterPro" id="IPR006083">
    <property type="entry name" value="PRK/URK"/>
</dbReference>
<comment type="caution">
    <text evidence="2">The sequence shown here is derived from an EMBL/GenBank/DDBJ whole genome shotgun (WGS) entry which is preliminary data.</text>
</comment>
<evidence type="ECO:0000313" key="3">
    <source>
        <dbReference type="Proteomes" id="UP000310708"/>
    </source>
</evidence>